<dbReference type="AlphaFoldDB" id="A0A1Y2K6M0"/>
<gene>
    <name evidence="1" type="ORF">MAIT1_03447</name>
</gene>
<reference evidence="1 2" key="1">
    <citation type="journal article" date="2016" name="BMC Genomics">
        <title>Combined genomic and structural analyses of a cultured magnetotactic bacterium reveals its niche adaptation to a dynamic environment.</title>
        <authorList>
            <person name="Araujo A.C."/>
            <person name="Morillo V."/>
            <person name="Cypriano J."/>
            <person name="Teixeira L.C."/>
            <person name="Leao P."/>
            <person name="Lyra S."/>
            <person name="Almeida L.G."/>
            <person name="Bazylinski D.A."/>
            <person name="Vasconcellos A.T."/>
            <person name="Abreu F."/>
            <person name="Lins U."/>
        </authorList>
    </citation>
    <scope>NUCLEOTIDE SEQUENCE [LARGE SCALE GENOMIC DNA]</scope>
    <source>
        <strain evidence="1 2">IT-1</strain>
    </source>
</reference>
<sequence>MLSVLALTPVLGGCFVPVYDSANPNWNADPGAPMAMQQQAIYQQQDMMGMGYDPMAGMAYAAYPAQGYAQQGFVQQGYAQQAYAQQPIMVAQQMGGYPNMGMVQTVYPQMSYTQGPTFGQMAAYPPSMGYPQMAQPFQSYAQPGFAMPQQATAPQSQYAQSGPYMMVAPQPMAPANAQPVTQQPMMNMMPSATDPISLIQSQAPMRHQQMASYASAAPQVSAPVHLAPTPTPMAPMAPMVPMAPDK</sequence>
<proteinExistence type="predicted"/>
<name>A0A1Y2K6M0_9PROT</name>
<protein>
    <submittedName>
        <fullName evidence="1">Putative Gamma-gliadin</fullName>
    </submittedName>
</protein>
<dbReference type="Proteomes" id="UP000194003">
    <property type="component" value="Unassembled WGS sequence"/>
</dbReference>
<accession>A0A1Y2K6M0</accession>
<evidence type="ECO:0000313" key="2">
    <source>
        <dbReference type="Proteomes" id="UP000194003"/>
    </source>
</evidence>
<dbReference type="EMBL" id="LVJN01000018">
    <property type="protein sequence ID" value="OSM05279.1"/>
    <property type="molecule type" value="Genomic_DNA"/>
</dbReference>
<organism evidence="1 2">
    <name type="scientific">Magnetofaba australis IT-1</name>
    <dbReference type="NCBI Taxonomy" id="1434232"/>
    <lineage>
        <taxon>Bacteria</taxon>
        <taxon>Pseudomonadati</taxon>
        <taxon>Pseudomonadota</taxon>
        <taxon>Magnetococcia</taxon>
        <taxon>Magnetococcales</taxon>
        <taxon>Magnetococcaceae</taxon>
        <taxon>Magnetofaba</taxon>
    </lineage>
</organism>
<evidence type="ECO:0000313" key="1">
    <source>
        <dbReference type="EMBL" id="OSM05279.1"/>
    </source>
</evidence>
<keyword evidence="2" id="KW-1185">Reference proteome</keyword>
<comment type="caution">
    <text evidence="1">The sequence shown here is derived from an EMBL/GenBank/DDBJ whole genome shotgun (WGS) entry which is preliminary data.</text>
</comment>